<dbReference type="PANTHER" id="PTHR47505:SF1">
    <property type="entry name" value="DNA UTILIZATION PROTEIN YHGH"/>
    <property type="match status" value="1"/>
</dbReference>
<evidence type="ECO:0000313" key="3">
    <source>
        <dbReference type="EMBL" id="AKH16577.1"/>
    </source>
</evidence>
<keyword evidence="4" id="KW-1185">Reference proteome</keyword>
<sequence>MTAAFGTALLGALRTLLPRACPGCGAQLGAHAGLCPACRAALRPHVQAHSPLRAQPEPHLVTLGTYSGVRRRAVRELKFAHARDLARILGEALATGVPADWNVQAVIPVPLHPGRQRQRGFNQAELLGRALASALAVPCVPALIRTHAGAQQARRHAAQREDLHGAFRAHEGFLPGGPVLLIDDVLTTGHTAQACQDALKQAGAPQVYVAVVAR</sequence>
<dbReference type="Pfam" id="PF18912">
    <property type="entry name" value="DZR_2"/>
    <property type="match status" value="1"/>
</dbReference>
<dbReference type="PATRIC" id="fig|1309411.5.peg.1100"/>
<comment type="similarity">
    <text evidence="1">Belongs to the ComF/GntX family.</text>
</comment>
<feature type="domain" description="Double zinc ribbon" evidence="2">
    <location>
        <begin position="13"/>
        <end position="45"/>
    </location>
</feature>
<dbReference type="SUPFAM" id="SSF53271">
    <property type="entry name" value="PRTase-like"/>
    <property type="match status" value="1"/>
</dbReference>
<proteinExistence type="inferred from homology"/>
<dbReference type="CDD" id="cd06223">
    <property type="entry name" value="PRTases_typeI"/>
    <property type="match status" value="1"/>
</dbReference>
<dbReference type="InterPro" id="IPR051910">
    <property type="entry name" value="ComF/GntX_DNA_util-trans"/>
</dbReference>
<dbReference type="Proteomes" id="UP000034024">
    <property type="component" value="Chromosome"/>
</dbReference>
<dbReference type="RefSeq" id="WP_046843152.1">
    <property type="nucleotide sequence ID" value="NZ_CP011389.1"/>
</dbReference>
<evidence type="ECO:0000313" key="4">
    <source>
        <dbReference type="Proteomes" id="UP000034024"/>
    </source>
</evidence>
<dbReference type="Gene3D" id="3.40.50.2020">
    <property type="match status" value="1"/>
</dbReference>
<gene>
    <name evidence="3" type="ORF">SY84_05365</name>
</gene>
<reference evidence="3 4" key="1">
    <citation type="submission" date="2015-01" db="EMBL/GenBank/DDBJ databases">
        <title>Deinococcus soli/N5/whole genome sequencing.</title>
        <authorList>
            <person name="Kim M.K."/>
            <person name="Srinivasan S."/>
            <person name="Lee J.-J."/>
        </authorList>
    </citation>
    <scope>NUCLEOTIDE SEQUENCE [LARGE SCALE GENOMIC DNA]</scope>
    <source>
        <strain evidence="3 4">N5</strain>
    </source>
</reference>
<accession>A0A0F7JLR9</accession>
<dbReference type="PANTHER" id="PTHR47505">
    <property type="entry name" value="DNA UTILIZATION PROTEIN YHGH"/>
    <property type="match status" value="1"/>
</dbReference>
<dbReference type="KEGG" id="dch:SY84_05365"/>
<dbReference type="InterPro" id="IPR029057">
    <property type="entry name" value="PRTase-like"/>
</dbReference>
<name>A0A0F7JLR9_9DEIO</name>
<evidence type="ECO:0000256" key="1">
    <source>
        <dbReference type="ARBA" id="ARBA00008007"/>
    </source>
</evidence>
<dbReference type="InterPro" id="IPR044005">
    <property type="entry name" value="DZR_2"/>
</dbReference>
<dbReference type="AlphaFoldDB" id="A0A0F7JLR9"/>
<dbReference type="InterPro" id="IPR000836">
    <property type="entry name" value="PRTase_dom"/>
</dbReference>
<dbReference type="OrthoDB" id="9779910at2"/>
<evidence type="ECO:0000259" key="2">
    <source>
        <dbReference type="Pfam" id="PF18912"/>
    </source>
</evidence>
<protein>
    <submittedName>
        <fullName evidence="3">Competence protein ComF</fullName>
    </submittedName>
</protein>
<dbReference type="EMBL" id="CP011389">
    <property type="protein sequence ID" value="AKH16577.1"/>
    <property type="molecule type" value="Genomic_DNA"/>
</dbReference>
<organism evidence="3 4">
    <name type="scientific">Deinococcus soli</name>
    <name type="common">ex Cha et al. 2016</name>
    <dbReference type="NCBI Taxonomy" id="1309411"/>
    <lineage>
        <taxon>Bacteria</taxon>
        <taxon>Thermotogati</taxon>
        <taxon>Deinococcota</taxon>
        <taxon>Deinococci</taxon>
        <taxon>Deinococcales</taxon>
        <taxon>Deinococcaceae</taxon>
        <taxon>Deinococcus</taxon>
    </lineage>
</organism>